<name>A0A562DJ42_9GAMM</name>
<dbReference type="PANTHER" id="PTHR30146">
    <property type="entry name" value="LACI-RELATED TRANSCRIPTIONAL REPRESSOR"/>
    <property type="match status" value="1"/>
</dbReference>
<dbReference type="AlphaFoldDB" id="A0A562DJ42"/>
<dbReference type="InterPro" id="IPR000843">
    <property type="entry name" value="HTH_LacI"/>
</dbReference>
<reference evidence="5 6" key="1">
    <citation type="submission" date="2019-07" db="EMBL/GenBank/DDBJ databases">
        <title>Genome sequencing of lignin-degrading bacterial isolates.</title>
        <authorList>
            <person name="Gladden J."/>
        </authorList>
    </citation>
    <scope>NUCLEOTIDE SEQUENCE [LARGE SCALE GENOMIC DNA]</scope>
    <source>
        <strain evidence="5 6">J19</strain>
    </source>
</reference>
<feature type="domain" description="HTH lacI-type" evidence="4">
    <location>
        <begin position="14"/>
        <end position="68"/>
    </location>
</feature>
<dbReference type="PRINTS" id="PR00036">
    <property type="entry name" value="HTHLACI"/>
</dbReference>
<dbReference type="SUPFAM" id="SSF53822">
    <property type="entry name" value="Periplasmic binding protein-like I"/>
    <property type="match status" value="1"/>
</dbReference>
<dbReference type="Pfam" id="PF00356">
    <property type="entry name" value="LacI"/>
    <property type="match status" value="1"/>
</dbReference>
<keyword evidence="1" id="KW-0805">Transcription regulation</keyword>
<dbReference type="Gene3D" id="3.40.50.2300">
    <property type="match status" value="2"/>
</dbReference>
<dbReference type="CDD" id="cd01392">
    <property type="entry name" value="HTH_LacI"/>
    <property type="match status" value="1"/>
</dbReference>
<keyword evidence="2" id="KW-0238">DNA-binding</keyword>
<evidence type="ECO:0000313" key="5">
    <source>
        <dbReference type="EMBL" id="TWH09678.1"/>
    </source>
</evidence>
<gene>
    <name evidence="5" type="ORF">L613_003300000260</name>
</gene>
<organism evidence="5 6">
    <name type="scientific">Pseudoxanthomonas taiwanensis J19</name>
    <dbReference type="NCBI Taxonomy" id="935569"/>
    <lineage>
        <taxon>Bacteria</taxon>
        <taxon>Pseudomonadati</taxon>
        <taxon>Pseudomonadota</taxon>
        <taxon>Gammaproteobacteria</taxon>
        <taxon>Lysobacterales</taxon>
        <taxon>Lysobacteraceae</taxon>
        <taxon>Pseudoxanthomonas</taxon>
    </lineage>
</organism>
<dbReference type="InterPro" id="IPR046335">
    <property type="entry name" value="LacI/GalR-like_sensor"/>
</dbReference>
<dbReference type="Pfam" id="PF13377">
    <property type="entry name" value="Peripla_BP_3"/>
    <property type="match status" value="1"/>
</dbReference>
<evidence type="ECO:0000259" key="4">
    <source>
        <dbReference type="PROSITE" id="PS50932"/>
    </source>
</evidence>
<protein>
    <submittedName>
        <fullName evidence="5">LacI family transcriptional regulator</fullName>
    </submittedName>
</protein>
<evidence type="ECO:0000256" key="1">
    <source>
        <dbReference type="ARBA" id="ARBA00023015"/>
    </source>
</evidence>
<dbReference type="SMART" id="SM00354">
    <property type="entry name" value="HTH_LACI"/>
    <property type="match status" value="1"/>
</dbReference>
<evidence type="ECO:0000256" key="2">
    <source>
        <dbReference type="ARBA" id="ARBA00023125"/>
    </source>
</evidence>
<dbReference type="PROSITE" id="PS50932">
    <property type="entry name" value="HTH_LACI_2"/>
    <property type="match status" value="1"/>
</dbReference>
<dbReference type="InterPro" id="IPR028082">
    <property type="entry name" value="Peripla_BP_I"/>
</dbReference>
<keyword evidence="6" id="KW-1185">Reference proteome</keyword>
<dbReference type="GO" id="GO:0000976">
    <property type="term" value="F:transcription cis-regulatory region binding"/>
    <property type="evidence" value="ECO:0007669"/>
    <property type="project" value="TreeGrafter"/>
</dbReference>
<dbReference type="PANTHER" id="PTHR30146:SF153">
    <property type="entry name" value="LACTOSE OPERON REPRESSOR"/>
    <property type="match status" value="1"/>
</dbReference>
<dbReference type="PROSITE" id="PS00356">
    <property type="entry name" value="HTH_LACI_1"/>
    <property type="match status" value="1"/>
</dbReference>
<accession>A0A562DJ42</accession>
<dbReference type="EMBL" id="VLJS01000062">
    <property type="protein sequence ID" value="TWH09678.1"/>
    <property type="molecule type" value="Genomic_DNA"/>
</dbReference>
<evidence type="ECO:0000313" key="6">
    <source>
        <dbReference type="Proteomes" id="UP000321583"/>
    </source>
</evidence>
<dbReference type="InterPro" id="IPR010982">
    <property type="entry name" value="Lambda_DNA-bd_dom_sf"/>
</dbReference>
<keyword evidence="3" id="KW-0804">Transcription</keyword>
<dbReference type="FunFam" id="3.40.50.2300:FF:000215">
    <property type="entry name" value="LacI family DNA-binding transcriptional regulator"/>
    <property type="match status" value="1"/>
</dbReference>
<dbReference type="SUPFAM" id="SSF47413">
    <property type="entry name" value="lambda repressor-like DNA-binding domains"/>
    <property type="match status" value="1"/>
</dbReference>
<comment type="caution">
    <text evidence="5">The sequence shown here is derived from an EMBL/GenBank/DDBJ whole genome shotgun (WGS) entry which is preliminary data.</text>
</comment>
<evidence type="ECO:0000256" key="3">
    <source>
        <dbReference type="ARBA" id="ARBA00023163"/>
    </source>
</evidence>
<dbReference type="Gene3D" id="1.10.260.40">
    <property type="entry name" value="lambda repressor-like DNA-binding domains"/>
    <property type="match status" value="1"/>
</dbReference>
<dbReference type="CDD" id="cd01545">
    <property type="entry name" value="PBP1_SalR"/>
    <property type="match status" value="1"/>
</dbReference>
<dbReference type="GO" id="GO:0003700">
    <property type="term" value="F:DNA-binding transcription factor activity"/>
    <property type="evidence" value="ECO:0007669"/>
    <property type="project" value="TreeGrafter"/>
</dbReference>
<dbReference type="Proteomes" id="UP000321583">
    <property type="component" value="Unassembled WGS sequence"/>
</dbReference>
<sequence>MDTVSRKTDGMRRPTIKDVAERAKVSLKTVSRVINNEPSVMQATRSRVLAAIAELDYEPDATARNLRSGTPFVIGLVYDNPNPYHIIAVQNGVLAACRETGFGLQIHPCDSTSPLLAEELAELVQRSRLAGLVLTAPMSERPDLVAALVARGIRVVRIIAATEDPGDGPCVYIDDRDAAYEITEHLIQLGHQRIGFLWGGPQHRSSAERYAGYEAALNDYGITLDKHLVIPGDYTFDDGFRGARRLLALREPPTAIFGSNDEIAAGVLAAAKSVGLNVPYDLSIAGFEDSPFSRQSWPALTTAKQATEDIARHAARLLIGSLRQDAYAEHPLGLSNQGFVPQLVVRGSTGPAPLPRARAASPSSDEA</sequence>
<proteinExistence type="predicted"/>